<evidence type="ECO:0000256" key="1">
    <source>
        <dbReference type="ARBA" id="ARBA00004123"/>
    </source>
</evidence>
<organism evidence="11 12">
    <name type="scientific">Cryptococcus deneoformans (strain JEC21 / ATCC MYA-565)</name>
    <name type="common">Cryptococcus neoformans var. neoformans serotype D</name>
    <dbReference type="NCBI Taxonomy" id="214684"/>
    <lineage>
        <taxon>Eukaryota</taxon>
        <taxon>Fungi</taxon>
        <taxon>Dikarya</taxon>
        <taxon>Basidiomycota</taxon>
        <taxon>Agaricomycotina</taxon>
        <taxon>Tremellomycetes</taxon>
        <taxon>Tremellales</taxon>
        <taxon>Cryptococcaceae</taxon>
        <taxon>Cryptococcus</taxon>
        <taxon>Cryptococcus neoformans species complex</taxon>
    </lineage>
</organism>
<dbReference type="RefSeq" id="XP_024513315.1">
    <property type="nucleotide sequence ID" value="XM_024657635.1"/>
</dbReference>
<keyword evidence="6 8" id="KW-0804">Transcription</keyword>
<evidence type="ECO:0000256" key="5">
    <source>
        <dbReference type="ARBA" id="ARBA00023159"/>
    </source>
</evidence>
<dbReference type="GeneID" id="3259152"/>
<comment type="subunit">
    <text evidence="8">Component of the Mediator complex.</text>
</comment>
<dbReference type="SUPFAM" id="SSF140718">
    <property type="entry name" value="Mediator hinge subcomplex-like"/>
    <property type="match status" value="1"/>
</dbReference>
<keyword evidence="7 8" id="KW-0539">Nucleus</keyword>
<evidence type="ECO:0000256" key="10">
    <source>
        <dbReference type="SAM" id="MobiDB-lite"/>
    </source>
</evidence>
<dbReference type="GO" id="GO:0003712">
    <property type="term" value="F:transcription coregulator activity"/>
    <property type="evidence" value="ECO:0000318"/>
    <property type="project" value="GO_Central"/>
</dbReference>
<reference evidence="11 12" key="1">
    <citation type="journal article" date="2005" name="Science">
        <title>The genome of the basidiomycetous yeast and human pathogen Cryptococcus neoformans.</title>
        <authorList>
            <person name="Loftus B.J."/>
            <person name="Fung E."/>
            <person name="Roncaglia P."/>
            <person name="Rowley D."/>
            <person name="Amedeo P."/>
            <person name="Bruno D."/>
            <person name="Vamathevan J."/>
            <person name="Miranda M."/>
            <person name="Anderson I.J."/>
            <person name="Fraser J.A."/>
            <person name="Allen J.E."/>
            <person name="Bosdet I.E."/>
            <person name="Brent M.R."/>
            <person name="Chiu R."/>
            <person name="Doering T.L."/>
            <person name="Donlin M.J."/>
            <person name="D'Souza C.A."/>
            <person name="Fox D.S."/>
            <person name="Grinberg V."/>
            <person name="Fu J."/>
            <person name="Fukushima M."/>
            <person name="Haas B.J."/>
            <person name="Huang J.C."/>
            <person name="Janbon G."/>
            <person name="Jones S.J."/>
            <person name="Koo H.L."/>
            <person name="Krzywinski M.I."/>
            <person name="Kwon-Chung J.K."/>
            <person name="Lengeler K.B."/>
            <person name="Maiti R."/>
            <person name="Marra M.A."/>
            <person name="Marra R.E."/>
            <person name="Mathewson C.A."/>
            <person name="Mitchell T.G."/>
            <person name="Pertea M."/>
            <person name="Riggs F.R."/>
            <person name="Salzberg S.L."/>
            <person name="Schein J.E."/>
            <person name="Shvartsbeyn A."/>
            <person name="Shin H."/>
            <person name="Shumway M."/>
            <person name="Specht C.A."/>
            <person name="Suh B.B."/>
            <person name="Tenney A."/>
            <person name="Utterback T.R."/>
            <person name="Wickes B.L."/>
            <person name="Wortman J.R."/>
            <person name="Wye N.H."/>
            <person name="Kronstad J.W."/>
            <person name="Lodge J.K."/>
            <person name="Heitman J."/>
            <person name="Davis R.W."/>
            <person name="Fraser C.M."/>
            <person name="Hyman R.W."/>
        </authorList>
    </citation>
    <scope>NUCLEOTIDE SEQUENCE [LARGE SCALE GENOMIC DNA]</scope>
    <source>
        <strain evidence="12">JEC21 / ATCC MYA-565</strain>
    </source>
</reference>
<name>Q5KCE4_CRYD1</name>
<gene>
    <name evidence="11" type="ordered locus">CNH00730</name>
</gene>
<dbReference type="PANTHER" id="PTHR13381">
    <property type="entry name" value="RNA POLYMERASE II HOLOENZYME COMPONENT SRB7"/>
    <property type="match status" value="1"/>
</dbReference>
<dbReference type="KEGG" id="cne:CNH00730"/>
<feature type="coiled-coil region" evidence="9">
    <location>
        <begin position="100"/>
        <end position="131"/>
    </location>
</feature>
<accession>Q5KCE4</accession>
<dbReference type="AlphaFoldDB" id="Q5KCE4"/>
<evidence type="ECO:0000256" key="8">
    <source>
        <dbReference type="RuleBase" id="RU366036"/>
    </source>
</evidence>
<evidence type="ECO:0000256" key="4">
    <source>
        <dbReference type="ARBA" id="ARBA00023015"/>
    </source>
</evidence>
<dbReference type="PANTHER" id="PTHR13381:SF0">
    <property type="entry name" value="MEDIATOR OF RNA POLYMERASE II TRANSCRIPTION SUBUNIT 21"/>
    <property type="match status" value="1"/>
</dbReference>
<dbReference type="VEuPathDB" id="FungiDB:CNH00730"/>
<protein>
    <recommendedName>
        <fullName evidence="3 8">Mediator of RNA polymerase II transcription subunit 21</fullName>
    </recommendedName>
</protein>
<evidence type="ECO:0000313" key="12">
    <source>
        <dbReference type="Proteomes" id="UP000002149"/>
    </source>
</evidence>
<comment type="subcellular location">
    <subcellularLocation>
        <location evidence="1 8">Nucleus</location>
    </subcellularLocation>
</comment>
<keyword evidence="12" id="KW-1185">Reference proteome</keyword>
<dbReference type="HOGENOM" id="CLU_3359656_0_0_1"/>
<dbReference type="Proteomes" id="UP000002149">
    <property type="component" value="Chromosome 8"/>
</dbReference>
<evidence type="ECO:0000256" key="7">
    <source>
        <dbReference type="ARBA" id="ARBA00023242"/>
    </source>
</evidence>
<dbReference type="OrthoDB" id="526653at2759"/>
<dbReference type="InParanoid" id="Q5KCE4"/>
<dbReference type="InterPro" id="IPR037212">
    <property type="entry name" value="Med7/Med21-like"/>
</dbReference>
<evidence type="ECO:0000256" key="2">
    <source>
        <dbReference type="ARBA" id="ARBA00005770"/>
    </source>
</evidence>
<evidence type="ECO:0000256" key="6">
    <source>
        <dbReference type="ARBA" id="ARBA00023163"/>
    </source>
</evidence>
<dbReference type="EMBL" id="AE017348">
    <property type="protein sequence ID" value="AAW44958.2"/>
    <property type="molecule type" value="Genomic_DNA"/>
</dbReference>
<keyword evidence="9" id="KW-0175">Coiled coil</keyword>
<keyword evidence="4 8" id="KW-0805">Transcription regulation</keyword>
<evidence type="ECO:0000256" key="3">
    <source>
        <dbReference type="ARBA" id="ARBA00019691"/>
    </source>
</evidence>
<sequence>MLHEELSTDMDMITQLQDAILDLLTITSTSIEYITKRTQFEQTSISIPTTLSTPNAANRVEYKAAIETFVADIIRRSKDIQHLIDGLPRPGDSSERAQRLIELQDEIKIANEEYRQVLEQSKELVKELQLALDHTLGESPNDISIQSANYPAGTPYHNQNNEAN</sequence>
<feature type="region of interest" description="Disordered" evidence="10">
    <location>
        <begin position="138"/>
        <end position="164"/>
    </location>
</feature>
<comment type="function">
    <text evidence="8">Component of the Mediator complex, a coactivator involved in the regulated transcription of nearly all RNA polymerase II-dependent genes. Mediator functions as a bridge to convey information from gene-specific regulatory proteins to the basal RNA polymerase II transcription machinery. Mediator is recruited to promoters by direct interactions with regulatory proteins and serves as a scaffold for the assembly of a functional preinitiation complex with RNA polymerase II and the general transcription factors.</text>
</comment>
<dbReference type="STRING" id="214684.Q5KCE4"/>
<dbReference type="GO" id="GO:0016592">
    <property type="term" value="C:mediator complex"/>
    <property type="evidence" value="ECO:0000318"/>
    <property type="project" value="GO_Central"/>
</dbReference>
<dbReference type="Pfam" id="PF11221">
    <property type="entry name" value="Med21"/>
    <property type="match status" value="1"/>
</dbReference>
<dbReference type="Gene3D" id="6.10.280.10">
    <property type="entry name" value="Mediator complex, subunit Med21"/>
    <property type="match status" value="1"/>
</dbReference>
<dbReference type="PaxDb" id="214684-Q5KCE4"/>
<proteinExistence type="inferred from homology"/>
<dbReference type="GO" id="GO:0006357">
    <property type="term" value="P:regulation of transcription by RNA polymerase II"/>
    <property type="evidence" value="ECO:0000318"/>
    <property type="project" value="GO_Central"/>
</dbReference>
<evidence type="ECO:0000256" key="9">
    <source>
        <dbReference type="SAM" id="Coils"/>
    </source>
</evidence>
<dbReference type="InterPro" id="IPR021384">
    <property type="entry name" value="Mediator_Med21"/>
</dbReference>
<keyword evidence="5 8" id="KW-0010">Activator</keyword>
<evidence type="ECO:0000313" key="11">
    <source>
        <dbReference type="EMBL" id="AAW44958.2"/>
    </source>
</evidence>
<comment type="similarity">
    <text evidence="2 8">Belongs to the Mediator complex subunit 21 family.</text>
</comment>